<accession>T1BNY8</accession>
<feature type="domain" description="Signal transduction histidine kinase dimerisation/phosphoacceptor" evidence="7">
    <location>
        <begin position="48"/>
        <end position="120"/>
    </location>
</feature>
<evidence type="ECO:0000256" key="3">
    <source>
        <dbReference type="ARBA" id="ARBA00022741"/>
    </source>
</evidence>
<dbReference type="CDD" id="cd00082">
    <property type="entry name" value="HisKA"/>
    <property type="match status" value="1"/>
</dbReference>
<dbReference type="GO" id="GO:0000155">
    <property type="term" value="F:phosphorelay sensor kinase activity"/>
    <property type="evidence" value="ECO:0007669"/>
    <property type="project" value="InterPro"/>
</dbReference>
<keyword evidence="4" id="KW-0418">Kinase</keyword>
<dbReference type="InterPro" id="IPR003661">
    <property type="entry name" value="HisK_dim/P_dom"/>
</dbReference>
<dbReference type="PANTHER" id="PTHR43065">
    <property type="entry name" value="SENSOR HISTIDINE KINASE"/>
    <property type="match status" value="1"/>
</dbReference>
<evidence type="ECO:0000313" key="8">
    <source>
        <dbReference type="EMBL" id="EQD54959.1"/>
    </source>
</evidence>
<dbReference type="PANTHER" id="PTHR43065:SF10">
    <property type="entry name" value="PEROXIDE STRESS-ACTIVATED HISTIDINE KINASE MAK3"/>
    <property type="match status" value="1"/>
</dbReference>
<dbReference type="GO" id="GO:0005524">
    <property type="term" value="F:ATP binding"/>
    <property type="evidence" value="ECO:0007669"/>
    <property type="project" value="UniProtKB-KW"/>
</dbReference>
<feature type="non-terminal residue" evidence="8">
    <location>
        <position position="151"/>
    </location>
</feature>
<dbReference type="EMBL" id="AUZX01008637">
    <property type="protein sequence ID" value="EQD54959.1"/>
    <property type="molecule type" value="Genomic_DNA"/>
</dbReference>
<reference evidence="8" key="1">
    <citation type="submission" date="2013-08" db="EMBL/GenBank/DDBJ databases">
        <authorList>
            <person name="Mendez C."/>
            <person name="Richter M."/>
            <person name="Ferrer M."/>
            <person name="Sanchez J."/>
        </authorList>
    </citation>
    <scope>NUCLEOTIDE SEQUENCE</scope>
</reference>
<evidence type="ECO:0000256" key="1">
    <source>
        <dbReference type="ARBA" id="ARBA00022553"/>
    </source>
</evidence>
<sequence length="151" mass="17067">EQIEFGKTGRAVTLMCACTPLPGESGDMGYVIVFDDITALLEAQRDAAWGEVARRLAHEIKNPLTPIQLSAERLRRRLLSLLAPAEAEILDRSTHTIVQQVESMQRMVNAFSEYARAPEMHVSRFSLNQLVTEVADLYRSQDWACRHRARS</sequence>
<evidence type="ECO:0000256" key="4">
    <source>
        <dbReference type="ARBA" id="ARBA00022777"/>
    </source>
</evidence>
<keyword evidence="2" id="KW-0808">Transferase</keyword>
<dbReference type="Pfam" id="PF00512">
    <property type="entry name" value="HisKA"/>
    <property type="match status" value="1"/>
</dbReference>
<dbReference type="Gene3D" id="1.10.287.130">
    <property type="match status" value="1"/>
</dbReference>
<protein>
    <submittedName>
        <fullName evidence="8">Nitrogen regulation protein ntrY</fullName>
    </submittedName>
</protein>
<keyword evidence="6" id="KW-0902">Two-component regulatory system</keyword>
<keyword evidence="5" id="KW-0067">ATP-binding</keyword>
<name>T1BNY8_9ZZZZ</name>
<dbReference type="InterPro" id="IPR036097">
    <property type="entry name" value="HisK_dim/P_sf"/>
</dbReference>
<keyword evidence="1" id="KW-0597">Phosphoprotein</keyword>
<dbReference type="AlphaFoldDB" id="T1BNY8"/>
<dbReference type="SMART" id="SM00388">
    <property type="entry name" value="HisKA"/>
    <property type="match status" value="1"/>
</dbReference>
<feature type="non-terminal residue" evidence="8">
    <location>
        <position position="1"/>
    </location>
</feature>
<proteinExistence type="predicted"/>
<organism evidence="8">
    <name type="scientific">mine drainage metagenome</name>
    <dbReference type="NCBI Taxonomy" id="410659"/>
    <lineage>
        <taxon>unclassified sequences</taxon>
        <taxon>metagenomes</taxon>
        <taxon>ecological metagenomes</taxon>
    </lineage>
</organism>
<evidence type="ECO:0000259" key="7">
    <source>
        <dbReference type="SMART" id="SM00388"/>
    </source>
</evidence>
<comment type="caution">
    <text evidence="8">The sequence shown here is derived from an EMBL/GenBank/DDBJ whole genome shotgun (WGS) entry which is preliminary data.</text>
</comment>
<evidence type="ECO:0000256" key="2">
    <source>
        <dbReference type="ARBA" id="ARBA00022679"/>
    </source>
</evidence>
<dbReference type="SUPFAM" id="SSF47384">
    <property type="entry name" value="Homodimeric domain of signal transducing histidine kinase"/>
    <property type="match status" value="1"/>
</dbReference>
<gene>
    <name evidence="8" type="ORF">B1A_11978</name>
</gene>
<keyword evidence="3" id="KW-0547">Nucleotide-binding</keyword>
<evidence type="ECO:0000256" key="6">
    <source>
        <dbReference type="ARBA" id="ARBA00023012"/>
    </source>
</evidence>
<reference evidence="8" key="2">
    <citation type="journal article" date="2014" name="ISME J.">
        <title>Microbial stratification in low pH oxic and suboxic macroscopic growths along an acid mine drainage.</title>
        <authorList>
            <person name="Mendez-Garcia C."/>
            <person name="Mesa V."/>
            <person name="Sprenger R.R."/>
            <person name="Richter M."/>
            <person name="Diez M.S."/>
            <person name="Solano J."/>
            <person name="Bargiela R."/>
            <person name="Golyshina O.V."/>
            <person name="Manteca A."/>
            <person name="Ramos J.L."/>
            <person name="Gallego J.R."/>
            <person name="Llorente I."/>
            <person name="Martins Dos Santos V.A."/>
            <person name="Jensen O.N."/>
            <person name="Pelaez A.I."/>
            <person name="Sanchez J."/>
            <person name="Ferrer M."/>
        </authorList>
    </citation>
    <scope>NUCLEOTIDE SEQUENCE</scope>
</reference>
<evidence type="ECO:0000256" key="5">
    <source>
        <dbReference type="ARBA" id="ARBA00022840"/>
    </source>
</evidence>